<gene>
    <name evidence="15" type="ORF">GCM10025867_21630</name>
</gene>
<evidence type="ECO:0000259" key="14">
    <source>
        <dbReference type="Pfam" id="PF02096"/>
    </source>
</evidence>
<evidence type="ECO:0000313" key="15">
    <source>
        <dbReference type="EMBL" id="BDZ49922.1"/>
    </source>
</evidence>
<dbReference type="InterPro" id="IPR001708">
    <property type="entry name" value="YidC/ALB3/OXA1/COX18"/>
</dbReference>
<evidence type="ECO:0000313" key="16">
    <source>
        <dbReference type="Proteomes" id="UP001321486"/>
    </source>
</evidence>
<evidence type="ECO:0000256" key="8">
    <source>
        <dbReference type="ARBA" id="ARBA00026028"/>
    </source>
</evidence>
<evidence type="ECO:0000256" key="2">
    <source>
        <dbReference type="ARBA" id="ARBA00010527"/>
    </source>
</evidence>
<keyword evidence="6 13" id="KW-0472">Membrane</keyword>
<dbReference type="EMBL" id="AP027732">
    <property type="protein sequence ID" value="BDZ49922.1"/>
    <property type="molecule type" value="Genomic_DNA"/>
</dbReference>
<dbReference type="RefSeq" id="WP_286346596.1">
    <property type="nucleotide sequence ID" value="NZ_AP027732.1"/>
</dbReference>
<evidence type="ECO:0000256" key="4">
    <source>
        <dbReference type="ARBA" id="ARBA00022692"/>
    </source>
</evidence>
<protein>
    <recommendedName>
        <fullName evidence="3">Membrane protein insertase YidC</fullName>
    </recommendedName>
    <alternativeName>
        <fullName evidence="11">Foldase YidC</fullName>
    </alternativeName>
    <alternativeName>
        <fullName evidence="10">Membrane integrase YidC</fullName>
    </alternativeName>
    <alternativeName>
        <fullName evidence="9">Membrane protein YidC</fullName>
    </alternativeName>
</protein>
<dbReference type="NCBIfam" id="TIGR03592">
    <property type="entry name" value="yidC_oxa1_cterm"/>
    <property type="match status" value="1"/>
</dbReference>
<reference evidence="16" key="1">
    <citation type="journal article" date="2019" name="Int. J. Syst. Evol. Microbiol.">
        <title>The Global Catalogue of Microorganisms (GCM) 10K type strain sequencing project: providing services to taxonomists for standard genome sequencing and annotation.</title>
        <authorList>
            <consortium name="The Broad Institute Genomics Platform"/>
            <consortium name="The Broad Institute Genome Sequencing Center for Infectious Disease"/>
            <person name="Wu L."/>
            <person name="Ma J."/>
        </authorList>
    </citation>
    <scope>NUCLEOTIDE SEQUENCE [LARGE SCALE GENOMIC DNA]</scope>
    <source>
        <strain evidence="16">NBRC 108728</strain>
    </source>
</reference>
<feature type="transmembrane region" description="Helical" evidence="13">
    <location>
        <begin position="192"/>
        <end position="217"/>
    </location>
</feature>
<evidence type="ECO:0000256" key="6">
    <source>
        <dbReference type="ARBA" id="ARBA00023136"/>
    </source>
</evidence>
<evidence type="ECO:0000256" key="5">
    <source>
        <dbReference type="ARBA" id="ARBA00022989"/>
    </source>
</evidence>
<evidence type="ECO:0000256" key="10">
    <source>
        <dbReference type="ARBA" id="ARBA00033245"/>
    </source>
</evidence>
<dbReference type="PANTHER" id="PTHR12428">
    <property type="entry name" value="OXA1"/>
    <property type="match status" value="1"/>
</dbReference>
<accession>A0ABN6Y1E0</accession>
<keyword evidence="16" id="KW-1185">Reference proteome</keyword>
<dbReference type="Proteomes" id="UP001321486">
    <property type="component" value="Chromosome"/>
</dbReference>
<evidence type="ECO:0000256" key="1">
    <source>
        <dbReference type="ARBA" id="ARBA00004141"/>
    </source>
</evidence>
<feature type="domain" description="Membrane insertase YidC/Oxa/ALB C-terminal" evidence="14">
    <location>
        <begin position="37"/>
        <end position="231"/>
    </location>
</feature>
<evidence type="ECO:0000256" key="11">
    <source>
        <dbReference type="ARBA" id="ARBA00033342"/>
    </source>
</evidence>
<dbReference type="Pfam" id="PF02096">
    <property type="entry name" value="60KD_IMP"/>
    <property type="match status" value="1"/>
</dbReference>
<dbReference type="PANTHER" id="PTHR12428:SF65">
    <property type="entry name" value="CYTOCHROME C OXIDASE ASSEMBLY PROTEIN COX18, MITOCHONDRIAL"/>
    <property type="match status" value="1"/>
</dbReference>
<organism evidence="15 16">
    <name type="scientific">Frondihabitans sucicola</name>
    <dbReference type="NCBI Taxonomy" id="1268041"/>
    <lineage>
        <taxon>Bacteria</taxon>
        <taxon>Bacillati</taxon>
        <taxon>Actinomycetota</taxon>
        <taxon>Actinomycetes</taxon>
        <taxon>Micrococcales</taxon>
        <taxon>Microbacteriaceae</taxon>
        <taxon>Frondihabitans</taxon>
    </lineage>
</organism>
<proteinExistence type="inferred from homology"/>
<evidence type="ECO:0000256" key="3">
    <source>
        <dbReference type="ARBA" id="ARBA00015325"/>
    </source>
</evidence>
<evidence type="ECO:0000256" key="12">
    <source>
        <dbReference type="RuleBase" id="RU003945"/>
    </source>
</evidence>
<sequence>MNPFDLPPVAAALDGLYHLVMALITTLEPWAGASAAALAIVTLTAAVRLVLLPVAISQVRAEIQRRRIAPRVEALRTRHRSDREALTRALGRLYTSERVSPVAGIGPTLLQVPVLAGVYALFSHATIAGHANALLAHTVFGAALGANLVAGLPHVAAFVVILLLLAGVVELTRRANLRFAPQPATPVPGAAALARVLPFVTVVFAALAPFAAALYLVTSAAWTLGERAILRRRLA</sequence>
<feature type="transmembrane region" description="Helical" evidence="13">
    <location>
        <begin position="30"/>
        <end position="56"/>
    </location>
</feature>
<evidence type="ECO:0000256" key="7">
    <source>
        <dbReference type="ARBA" id="ARBA00025034"/>
    </source>
</evidence>
<comment type="subcellular location">
    <subcellularLocation>
        <location evidence="1 12">Membrane</location>
        <topology evidence="1 12">Multi-pass membrane protein</topology>
    </subcellularLocation>
</comment>
<keyword evidence="4 12" id="KW-0812">Transmembrane</keyword>
<feature type="transmembrane region" description="Helical" evidence="13">
    <location>
        <begin position="142"/>
        <end position="171"/>
    </location>
</feature>
<comment type="similarity">
    <text evidence="2">Belongs to the OXA1/ALB3/YidC family. Type 1 subfamily.</text>
</comment>
<name>A0ABN6Y1E0_9MICO</name>
<comment type="function">
    <text evidence="7">Required for the insertion and/or proper folding and/or complex formation of integral membrane proteins into the membrane. Involved in integration of membrane proteins that insert both dependently and independently of the Sec translocase complex, as well as at least some lipoproteins. Aids folding of multispanning membrane proteins.</text>
</comment>
<dbReference type="InterPro" id="IPR028055">
    <property type="entry name" value="YidC/Oxa/ALB_C"/>
</dbReference>
<evidence type="ECO:0000256" key="9">
    <source>
        <dbReference type="ARBA" id="ARBA00031538"/>
    </source>
</evidence>
<comment type="subunit">
    <text evidence="8">Interacts with the Sec translocase complex via SecD. Specifically interacts with transmembrane segments of nascent integral membrane proteins during membrane integration.</text>
</comment>
<keyword evidence="5 13" id="KW-1133">Transmembrane helix</keyword>
<evidence type="ECO:0000256" key="13">
    <source>
        <dbReference type="SAM" id="Phobius"/>
    </source>
</evidence>